<keyword evidence="3" id="KW-1185">Reference proteome</keyword>
<evidence type="ECO:0008006" key="4">
    <source>
        <dbReference type="Google" id="ProtNLM"/>
    </source>
</evidence>
<feature type="transmembrane region" description="Helical" evidence="1">
    <location>
        <begin position="449"/>
        <end position="467"/>
    </location>
</feature>
<dbReference type="EMBL" id="AUWU02000006">
    <property type="protein sequence ID" value="KAH0572062.1"/>
    <property type="molecule type" value="Genomic_DNA"/>
</dbReference>
<dbReference type="Proteomes" id="UP000018208">
    <property type="component" value="Unassembled WGS sequence"/>
</dbReference>
<dbReference type="KEGG" id="ssao:94300288"/>
<gene>
    <name evidence="2" type="ORF">SS50377_26265</name>
</gene>
<keyword evidence="1" id="KW-1133">Transmembrane helix</keyword>
<reference evidence="2 3" key="1">
    <citation type="journal article" date="2014" name="PLoS Genet.">
        <title>The Genome of Spironucleus salmonicida Highlights a Fish Pathogen Adapted to Fluctuating Environments.</title>
        <authorList>
            <person name="Xu F."/>
            <person name="Jerlstrom-Hultqvist J."/>
            <person name="Einarsson E."/>
            <person name="Astvaldsson A."/>
            <person name="Svard S.G."/>
            <person name="Andersson J.O."/>
        </authorList>
    </citation>
    <scope>NUCLEOTIDE SEQUENCE [LARGE SCALE GENOMIC DNA]</scope>
    <source>
        <strain evidence="2 3">ATCC 50377</strain>
    </source>
</reference>
<evidence type="ECO:0000256" key="1">
    <source>
        <dbReference type="SAM" id="Phobius"/>
    </source>
</evidence>
<protein>
    <recommendedName>
        <fullName evidence="4">Transmembrane protein</fullName>
    </recommendedName>
</protein>
<dbReference type="AlphaFoldDB" id="A0A9P8RX28"/>
<evidence type="ECO:0000313" key="3">
    <source>
        <dbReference type="Proteomes" id="UP000018208"/>
    </source>
</evidence>
<sequence>MSGHFCLQVMSSLFITSQNAYIQLQLLPQCINSSVHLKLYINDDPYLVYAQNKGVTQNISVKIIEYNPLFIHYAKLELIDEQHEHVIIINKIRYAHNLAQSCLNFTDIKISSTQGMLAFYFKSHTCANEVIISKIFTHFILDDGQIMTDLKLANQLQVGQISSFSCKLRTIPDLSIQQRVVFHCCQSNFTCYQIEKNILELKSNQVNLDIVFQINQPNNQVFFSNIKYNNVFLNGFNEVQVQSSKFVIDDMYFIASFLLQNPVGEINNYLVEIQFYNVTLQLTYLYSQDYFILECVELESINEYTQCVEDIKYSKNILNIDPTFNFAVTIFFKDVNNKLLSRYSTIAQITEISHTVLDKHYFHNGIFYIFTTKFVGYDIQATMIGDINQSVTFYGREKNKYSYINKNISKLNNKYDDIIFIIQVQEEGIQIQTRYLLHFNIEPKLCSPFIIYFPITLLMLALSCFFLQPNHDQFSEVLFT</sequence>
<dbReference type="GeneID" id="94300288"/>
<evidence type="ECO:0000313" key="2">
    <source>
        <dbReference type="EMBL" id="KAH0572062.1"/>
    </source>
</evidence>
<keyword evidence="1" id="KW-0472">Membrane</keyword>
<organism evidence="2 3">
    <name type="scientific">Spironucleus salmonicida</name>
    <dbReference type="NCBI Taxonomy" id="348837"/>
    <lineage>
        <taxon>Eukaryota</taxon>
        <taxon>Metamonada</taxon>
        <taxon>Diplomonadida</taxon>
        <taxon>Hexamitidae</taxon>
        <taxon>Hexamitinae</taxon>
        <taxon>Spironucleus</taxon>
    </lineage>
</organism>
<proteinExistence type="predicted"/>
<keyword evidence="1" id="KW-0812">Transmembrane</keyword>
<accession>A0A9P8RX28</accession>
<name>A0A9P8RX28_9EUKA</name>
<comment type="caution">
    <text evidence="2">The sequence shown here is derived from an EMBL/GenBank/DDBJ whole genome shotgun (WGS) entry which is preliminary data.</text>
</comment>
<dbReference type="RefSeq" id="XP_067762835.1">
    <property type="nucleotide sequence ID" value="XM_067910079.1"/>
</dbReference>